<name>A0A0G3G2C5_9GAMM</name>
<dbReference type="STRING" id="106634.TVD_08275"/>
<dbReference type="InterPro" id="IPR011250">
    <property type="entry name" value="OMP/PagP_B-barrel"/>
</dbReference>
<dbReference type="AlphaFoldDB" id="A0A0G3G2C5"/>
<evidence type="ECO:0000256" key="1">
    <source>
        <dbReference type="ARBA" id="ARBA00022729"/>
    </source>
</evidence>
<keyword evidence="1 2" id="KW-0732">Signal</keyword>
<dbReference type="PATRIC" id="fig|106634.4.peg.1693"/>
<gene>
    <name evidence="4" type="ORF">TVD_08275</name>
</gene>
<organism evidence="4 5">
    <name type="scientific">Thioalkalivibrio versutus</name>
    <dbReference type="NCBI Taxonomy" id="106634"/>
    <lineage>
        <taxon>Bacteria</taxon>
        <taxon>Pseudomonadati</taxon>
        <taxon>Pseudomonadota</taxon>
        <taxon>Gammaproteobacteria</taxon>
        <taxon>Chromatiales</taxon>
        <taxon>Ectothiorhodospiraceae</taxon>
        <taxon>Thioalkalivibrio</taxon>
    </lineage>
</organism>
<keyword evidence="5" id="KW-1185">Reference proteome</keyword>
<dbReference type="KEGG" id="tvr:TVD_08275"/>
<feature type="signal peptide" evidence="2">
    <location>
        <begin position="1"/>
        <end position="27"/>
    </location>
</feature>
<proteinExistence type="predicted"/>
<evidence type="ECO:0000313" key="4">
    <source>
        <dbReference type="EMBL" id="AKJ95355.1"/>
    </source>
</evidence>
<evidence type="ECO:0000259" key="3">
    <source>
        <dbReference type="Pfam" id="PF13505"/>
    </source>
</evidence>
<dbReference type="InterPro" id="IPR027385">
    <property type="entry name" value="Beta-barrel_OMP"/>
</dbReference>
<evidence type="ECO:0000313" key="5">
    <source>
        <dbReference type="Proteomes" id="UP000064201"/>
    </source>
</evidence>
<dbReference type="EMBL" id="CP011367">
    <property type="protein sequence ID" value="AKJ95355.1"/>
    <property type="molecule type" value="Genomic_DNA"/>
</dbReference>
<dbReference type="Gene3D" id="2.40.160.20">
    <property type="match status" value="1"/>
</dbReference>
<accession>A0A0G3G2C5</accession>
<evidence type="ECO:0000256" key="2">
    <source>
        <dbReference type="SAM" id="SignalP"/>
    </source>
</evidence>
<feature type="chain" id="PRO_5002553887" evidence="2">
    <location>
        <begin position="28"/>
        <end position="211"/>
    </location>
</feature>
<dbReference type="Pfam" id="PF13505">
    <property type="entry name" value="OMP_b-brl"/>
    <property type="match status" value="1"/>
</dbReference>
<dbReference type="Proteomes" id="UP000064201">
    <property type="component" value="Chromosome"/>
</dbReference>
<protein>
    <submittedName>
        <fullName evidence="4">Membrane protein</fullName>
    </submittedName>
</protein>
<feature type="domain" description="Outer membrane protein beta-barrel" evidence="3">
    <location>
        <begin position="16"/>
        <end position="211"/>
    </location>
</feature>
<reference evidence="4 5" key="1">
    <citation type="submission" date="2015-04" db="EMBL/GenBank/DDBJ databases">
        <title>Complete Sequence for the Genome of the Thioalkalivibrio versutus D301.</title>
        <authorList>
            <person name="Mu T."/>
            <person name="Zhou J."/>
            <person name="Xu X."/>
        </authorList>
    </citation>
    <scope>NUCLEOTIDE SEQUENCE [LARGE SCALE GENOMIC DNA]</scope>
    <source>
        <strain evidence="4 5">D301</strain>
    </source>
</reference>
<dbReference type="SUPFAM" id="SSF56925">
    <property type="entry name" value="OMPA-like"/>
    <property type="match status" value="1"/>
</dbReference>
<sequence length="211" mass="21278">MVHWKGRGASALLGGVLLVGAGSVAHASGFDGGYVGGQIGGASYDADVDLDGVASLSGLSATGFSAGFFGGYGVASASGVYTGFELDVIGENADAAARIEGEGTASVEARHSIGGSLRVGGLVSDNVLLYGSLGYQHTEFRGRIRGAGVNNVSDTDDASGPRVGAGVEIQGDSGWFMRGEVTYTAYSSESYGDLEVDLGATRVNLGLGYRF</sequence>